<dbReference type="AlphaFoldDB" id="A0A3N4I0C7"/>
<organism evidence="13 14">
    <name type="scientific">Ascobolus immersus RN42</name>
    <dbReference type="NCBI Taxonomy" id="1160509"/>
    <lineage>
        <taxon>Eukaryota</taxon>
        <taxon>Fungi</taxon>
        <taxon>Dikarya</taxon>
        <taxon>Ascomycota</taxon>
        <taxon>Pezizomycotina</taxon>
        <taxon>Pezizomycetes</taxon>
        <taxon>Pezizales</taxon>
        <taxon>Ascobolaceae</taxon>
        <taxon>Ascobolus</taxon>
    </lineage>
</organism>
<dbReference type="STRING" id="1160509.A0A3N4I0C7"/>
<dbReference type="EC" id="3.4.26.1" evidence="10"/>
<reference evidence="13 14" key="1">
    <citation type="journal article" date="2018" name="Nat. Ecol. Evol.">
        <title>Pezizomycetes genomes reveal the molecular basis of ectomycorrhizal truffle lifestyle.</title>
        <authorList>
            <person name="Murat C."/>
            <person name="Payen T."/>
            <person name="Noel B."/>
            <person name="Kuo A."/>
            <person name="Morin E."/>
            <person name="Chen J."/>
            <person name="Kohler A."/>
            <person name="Krizsan K."/>
            <person name="Balestrini R."/>
            <person name="Da Silva C."/>
            <person name="Montanini B."/>
            <person name="Hainaut M."/>
            <person name="Levati E."/>
            <person name="Barry K.W."/>
            <person name="Belfiori B."/>
            <person name="Cichocki N."/>
            <person name="Clum A."/>
            <person name="Dockter R.B."/>
            <person name="Fauchery L."/>
            <person name="Guy J."/>
            <person name="Iotti M."/>
            <person name="Le Tacon F."/>
            <person name="Lindquist E.A."/>
            <person name="Lipzen A."/>
            <person name="Malagnac F."/>
            <person name="Mello A."/>
            <person name="Molinier V."/>
            <person name="Miyauchi S."/>
            <person name="Poulain J."/>
            <person name="Riccioni C."/>
            <person name="Rubini A."/>
            <person name="Sitrit Y."/>
            <person name="Splivallo R."/>
            <person name="Traeger S."/>
            <person name="Wang M."/>
            <person name="Zifcakova L."/>
            <person name="Wipf D."/>
            <person name="Zambonelli A."/>
            <person name="Paolocci F."/>
            <person name="Nowrousian M."/>
            <person name="Ottonello S."/>
            <person name="Baldrian P."/>
            <person name="Spatafora J.W."/>
            <person name="Henrissat B."/>
            <person name="Nagy L.G."/>
            <person name="Aury J.M."/>
            <person name="Wincker P."/>
            <person name="Grigoriev I.V."/>
            <person name="Bonfante P."/>
            <person name="Martin F.M."/>
        </authorList>
    </citation>
    <scope>NUCLEOTIDE SEQUENCE [LARGE SCALE GENOMIC DNA]</scope>
    <source>
        <strain evidence="13 14">RN42</strain>
    </source>
</reference>
<dbReference type="Proteomes" id="UP000275078">
    <property type="component" value="Unassembled WGS sequence"/>
</dbReference>
<feature type="transmembrane region" description="Helical" evidence="11">
    <location>
        <begin position="59"/>
        <end position="81"/>
    </location>
</feature>
<comment type="similarity">
    <text evidence="2">Belongs to the peptidase U48 family.</text>
</comment>
<evidence type="ECO:0000256" key="10">
    <source>
        <dbReference type="ARBA" id="ARBA00049729"/>
    </source>
</evidence>
<dbReference type="InterPro" id="IPR003675">
    <property type="entry name" value="Rce1/LyrA-like_dom"/>
</dbReference>
<evidence type="ECO:0000256" key="9">
    <source>
        <dbReference type="ARBA" id="ARBA00047280"/>
    </source>
</evidence>
<name>A0A3N4I0C7_ASCIM</name>
<dbReference type="GO" id="GO:0071586">
    <property type="term" value="P:CAAX-box protein processing"/>
    <property type="evidence" value="ECO:0007669"/>
    <property type="project" value="InterPro"/>
</dbReference>
<dbReference type="PANTHER" id="PTHR13046:SF0">
    <property type="entry name" value="CAAX PRENYL PROTEASE 2"/>
    <property type="match status" value="1"/>
</dbReference>
<keyword evidence="7 11" id="KW-1133">Transmembrane helix</keyword>
<protein>
    <recommendedName>
        <fullName evidence="10">intramembrane prenyl-peptidase Rce1</fullName>
        <ecNumber evidence="10">3.4.26.1</ecNumber>
    </recommendedName>
</protein>
<gene>
    <name evidence="13" type="ORF">BJ508DRAFT_228344</name>
</gene>
<keyword evidence="3" id="KW-0645">Protease</keyword>
<evidence type="ECO:0000256" key="2">
    <source>
        <dbReference type="ARBA" id="ARBA00006897"/>
    </source>
</evidence>
<feature type="transmembrane region" description="Helical" evidence="11">
    <location>
        <begin position="105"/>
        <end position="132"/>
    </location>
</feature>
<evidence type="ECO:0000313" key="14">
    <source>
        <dbReference type="Proteomes" id="UP000275078"/>
    </source>
</evidence>
<evidence type="ECO:0000256" key="1">
    <source>
        <dbReference type="ARBA" id="ARBA00004477"/>
    </source>
</evidence>
<feature type="transmembrane region" description="Helical" evidence="11">
    <location>
        <begin position="271"/>
        <end position="288"/>
    </location>
</feature>
<keyword evidence="8 11" id="KW-0472">Membrane</keyword>
<evidence type="ECO:0000256" key="8">
    <source>
        <dbReference type="ARBA" id="ARBA00023136"/>
    </source>
</evidence>
<dbReference type="Pfam" id="PF02517">
    <property type="entry name" value="Rce1-like"/>
    <property type="match status" value="1"/>
</dbReference>
<dbReference type="GO" id="GO:0004222">
    <property type="term" value="F:metalloendopeptidase activity"/>
    <property type="evidence" value="ECO:0007669"/>
    <property type="project" value="InterPro"/>
</dbReference>
<feature type="transmembrane region" description="Helical" evidence="11">
    <location>
        <begin position="20"/>
        <end position="38"/>
    </location>
</feature>
<dbReference type="OrthoDB" id="271604at2759"/>
<evidence type="ECO:0000256" key="4">
    <source>
        <dbReference type="ARBA" id="ARBA00022692"/>
    </source>
</evidence>
<keyword evidence="14" id="KW-1185">Reference proteome</keyword>
<dbReference type="GO" id="GO:0005789">
    <property type="term" value="C:endoplasmic reticulum membrane"/>
    <property type="evidence" value="ECO:0007669"/>
    <property type="project" value="UniProtKB-SubCell"/>
</dbReference>
<evidence type="ECO:0000256" key="11">
    <source>
        <dbReference type="SAM" id="Phobius"/>
    </source>
</evidence>
<evidence type="ECO:0000259" key="12">
    <source>
        <dbReference type="Pfam" id="PF02517"/>
    </source>
</evidence>
<dbReference type="PANTHER" id="PTHR13046">
    <property type="entry name" value="PROTEASE U48 CAAX PRENYL PROTEASE RCE1"/>
    <property type="match status" value="1"/>
</dbReference>
<feature type="domain" description="CAAX prenyl protease 2/Lysostaphin resistance protein A-like" evidence="12">
    <location>
        <begin position="152"/>
        <end position="254"/>
    </location>
</feature>
<evidence type="ECO:0000256" key="7">
    <source>
        <dbReference type="ARBA" id="ARBA00022989"/>
    </source>
</evidence>
<dbReference type="EMBL" id="ML119715">
    <property type="protein sequence ID" value="RPA78168.1"/>
    <property type="molecule type" value="Genomic_DNA"/>
</dbReference>
<proteinExistence type="inferred from homology"/>
<evidence type="ECO:0000256" key="3">
    <source>
        <dbReference type="ARBA" id="ARBA00022670"/>
    </source>
</evidence>
<keyword evidence="4 11" id="KW-0812">Transmembrane</keyword>
<keyword evidence="6" id="KW-0256">Endoplasmic reticulum</keyword>
<dbReference type="InterPro" id="IPR039731">
    <property type="entry name" value="Rce1"/>
</dbReference>
<accession>A0A3N4I0C7</accession>
<evidence type="ECO:0000256" key="5">
    <source>
        <dbReference type="ARBA" id="ARBA00022801"/>
    </source>
</evidence>
<comment type="subcellular location">
    <subcellularLocation>
        <location evidence="1">Endoplasmic reticulum membrane</location>
        <topology evidence="1">Multi-pass membrane protein</topology>
    </subcellularLocation>
</comment>
<sequence length="295" mass="33349">MASPLTLLTQDPPLLAPSQATLLSLAYTLTYVLILYTHPLSRPNATTNTDDPTIISVRIRLAIISTLLCTSTSSAILYSLLPPQHRSWDTVLSLLGLSFPDAERWAGIATTVRLVATLFAGPILEYFVLCGGWRDWKDDLRYIFLTWGGWKKFLVAPLTEEVVFRAAIVPLHIAAGRGRTWIVFVDPLFFGLAHCHHLYEYLLHHPFEPVWKGCLISAFQFTYTTIFGWFAAYAFIKSGSVWAVFLAHAICNWLGLPRMVGMVEGSKWKTIIYYIVLVAGAWGFYRGLMEWERQT</sequence>
<evidence type="ECO:0000256" key="6">
    <source>
        <dbReference type="ARBA" id="ARBA00022824"/>
    </source>
</evidence>
<evidence type="ECO:0000313" key="13">
    <source>
        <dbReference type="EMBL" id="RPA78168.1"/>
    </source>
</evidence>
<comment type="catalytic activity">
    <reaction evidence="9">
        <text>Hydrolyzes the peptide bond -P2-(S-farnesyl or geranylgeranyl)C-P1'-P2'-P3'-COOH where P1' and P2' are amino acids with aliphatic sidechains and P3' is any C-terminal residue.</text>
        <dbReference type="EC" id="3.4.26.1"/>
    </reaction>
</comment>
<keyword evidence="5" id="KW-0378">Hydrolase</keyword>